<name>A0AA97FCG7_9EURY</name>
<keyword evidence="1" id="KW-0229">DNA integration</keyword>
<gene>
    <name evidence="5" type="ORF">F1737_04305</name>
</gene>
<evidence type="ECO:0000256" key="1">
    <source>
        <dbReference type="ARBA" id="ARBA00022908"/>
    </source>
</evidence>
<keyword evidence="3" id="KW-0233">DNA recombination</keyword>
<dbReference type="Pfam" id="PF00589">
    <property type="entry name" value="Phage_integrase"/>
    <property type="match status" value="1"/>
</dbReference>
<evidence type="ECO:0000313" key="5">
    <source>
        <dbReference type="EMBL" id="WOF15977.1"/>
    </source>
</evidence>
<reference evidence="5 6" key="1">
    <citation type="submission" date="2019-09" db="EMBL/GenBank/DDBJ databases">
        <title>The complete genome of Methanoplanus sp. FWC-SCC4.</title>
        <authorList>
            <person name="Chen S.-C."/>
            <person name="Zhou Y.-Z."/>
            <person name="Lai M.-C."/>
        </authorList>
    </citation>
    <scope>NUCLEOTIDE SEQUENCE [LARGE SCALE GENOMIC DNA]</scope>
    <source>
        <strain evidence="5 6">FWC-SCC4</strain>
    </source>
</reference>
<dbReference type="GO" id="GO:0015074">
    <property type="term" value="P:DNA integration"/>
    <property type="evidence" value="ECO:0007669"/>
    <property type="project" value="UniProtKB-KW"/>
</dbReference>
<dbReference type="PANTHER" id="PTHR30349">
    <property type="entry name" value="PHAGE INTEGRASE-RELATED"/>
    <property type="match status" value="1"/>
</dbReference>
<dbReference type="CDD" id="cd00397">
    <property type="entry name" value="DNA_BRE_C"/>
    <property type="match status" value="1"/>
</dbReference>
<accession>A0AA97FCG7</accession>
<dbReference type="InterPro" id="IPR011010">
    <property type="entry name" value="DNA_brk_join_enz"/>
</dbReference>
<protein>
    <submittedName>
        <fullName evidence="5">Tyrosine-type recombinase/integrase</fullName>
    </submittedName>
</protein>
<organism evidence="5 6">
    <name type="scientific">Methanochimaera problematica</name>
    <dbReference type="NCBI Taxonomy" id="2609417"/>
    <lineage>
        <taxon>Archaea</taxon>
        <taxon>Methanobacteriati</taxon>
        <taxon>Methanobacteriota</taxon>
        <taxon>Stenosarchaea group</taxon>
        <taxon>Methanomicrobia</taxon>
        <taxon>Methanomicrobiales</taxon>
        <taxon>Methanomicrobiaceae</taxon>
        <taxon>Methanochimaera</taxon>
    </lineage>
</organism>
<evidence type="ECO:0000256" key="2">
    <source>
        <dbReference type="ARBA" id="ARBA00023125"/>
    </source>
</evidence>
<dbReference type="InterPro" id="IPR050090">
    <property type="entry name" value="Tyrosine_recombinase_XerCD"/>
</dbReference>
<sequence>MRRTASEFHNRSVDTAALFLNKNLSSGAITQADYDLITKFLNYKLSFDDIAETRYHKICQHLVWWRHYLPEFPSCTIDDIVKGIGDLKNAKTTKGDKFSNMTLRDYISILKMFLRWLNKQGLSEITRDEISEISLPKRKNKKNIVIFKDGEVEKMIDSCRRIRDRAMISLLYEGGFRIGEIGTMVWDQVVFDDYGLIVKEDFKTGKQRALRLAMSKHDLVEWKNEYCKYGEPYGDSSVFLNEKSEPYNYRALEKHLKRIAERAGVETKFTPHSFRHTRITNLKREGISDAIVGLMMWGDPTAPELSTYNQMNFEDVNSTMLEHYGISAPVVKHEKSLPRQCPKCHEINPPRFSFCGLCGEPLSKEAIDNIDMVKTSLTCDEDIRYAKFKAMMDRYMTETGQ</sequence>
<feature type="domain" description="Tyr recombinase" evidence="4">
    <location>
        <begin position="141"/>
        <end position="321"/>
    </location>
</feature>
<keyword evidence="2" id="KW-0238">DNA-binding</keyword>
<dbReference type="InterPro" id="IPR013762">
    <property type="entry name" value="Integrase-like_cat_sf"/>
</dbReference>
<dbReference type="RefSeq" id="WP_317137544.1">
    <property type="nucleotide sequence ID" value="NZ_CP043875.1"/>
</dbReference>
<evidence type="ECO:0000313" key="6">
    <source>
        <dbReference type="Proteomes" id="UP001301797"/>
    </source>
</evidence>
<evidence type="ECO:0000256" key="3">
    <source>
        <dbReference type="ARBA" id="ARBA00023172"/>
    </source>
</evidence>
<dbReference type="EMBL" id="CP043875">
    <property type="protein sequence ID" value="WOF15977.1"/>
    <property type="molecule type" value="Genomic_DNA"/>
</dbReference>
<proteinExistence type="predicted"/>
<dbReference type="GO" id="GO:0003677">
    <property type="term" value="F:DNA binding"/>
    <property type="evidence" value="ECO:0007669"/>
    <property type="project" value="UniProtKB-KW"/>
</dbReference>
<dbReference type="AlphaFoldDB" id="A0AA97FCG7"/>
<dbReference type="GO" id="GO:0006310">
    <property type="term" value="P:DNA recombination"/>
    <property type="evidence" value="ECO:0007669"/>
    <property type="project" value="UniProtKB-KW"/>
</dbReference>
<dbReference type="SUPFAM" id="SSF56349">
    <property type="entry name" value="DNA breaking-rejoining enzymes"/>
    <property type="match status" value="1"/>
</dbReference>
<dbReference type="GeneID" id="85229362"/>
<dbReference type="PROSITE" id="PS51898">
    <property type="entry name" value="TYR_RECOMBINASE"/>
    <property type="match status" value="1"/>
</dbReference>
<dbReference type="KEGG" id="mefw:F1737_04305"/>
<dbReference type="PANTHER" id="PTHR30349:SF41">
    <property type="entry name" value="INTEGRASE_RECOMBINASE PROTEIN MJ0367-RELATED"/>
    <property type="match status" value="1"/>
</dbReference>
<evidence type="ECO:0000259" key="4">
    <source>
        <dbReference type="PROSITE" id="PS51898"/>
    </source>
</evidence>
<dbReference type="Gene3D" id="1.10.443.10">
    <property type="entry name" value="Intergrase catalytic core"/>
    <property type="match status" value="1"/>
</dbReference>
<dbReference type="InterPro" id="IPR002104">
    <property type="entry name" value="Integrase_catalytic"/>
</dbReference>
<dbReference type="Proteomes" id="UP001301797">
    <property type="component" value="Chromosome"/>
</dbReference>
<keyword evidence="6" id="KW-1185">Reference proteome</keyword>